<keyword evidence="3" id="KW-0479">Metal-binding</keyword>
<dbReference type="Pfam" id="PF01152">
    <property type="entry name" value="Bac_globin"/>
    <property type="match status" value="1"/>
</dbReference>
<evidence type="ECO:0000256" key="5">
    <source>
        <dbReference type="ARBA" id="ARBA00034496"/>
    </source>
</evidence>
<dbReference type="Gene3D" id="1.10.490.10">
    <property type="entry name" value="Globins"/>
    <property type="match status" value="1"/>
</dbReference>
<protein>
    <recommendedName>
        <fullName evidence="8">Hemoglobin-like protein</fullName>
    </recommendedName>
</protein>
<keyword evidence="2" id="KW-0349">Heme</keyword>
<comment type="similarity">
    <text evidence="5">Belongs to the truncated hemoglobin family. Group II subfamily.</text>
</comment>
<keyword evidence="1" id="KW-0813">Transport</keyword>
<dbReference type="CDD" id="cd14771">
    <property type="entry name" value="TrHb2_Mt-trHbO-like_O"/>
    <property type="match status" value="1"/>
</dbReference>
<organism evidence="6 7">
    <name type="scientific">Corynebacterium imitans</name>
    <dbReference type="NCBI Taxonomy" id="156978"/>
    <lineage>
        <taxon>Bacteria</taxon>
        <taxon>Bacillati</taxon>
        <taxon>Actinomycetota</taxon>
        <taxon>Actinomycetes</taxon>
        <taxon>Mycobacteriales</taxon>
        <taxon>Corynebacteriaceae</taxon>
        <taxon>Corynebacterium</taxon>
    </lineage>
</organism>
<name>A0A076NT88_9CORY</name>
<evidence type="ECO:0000256" key="2">
    <source>
        <dbReference type="ARBA" id="ARBA00022617"/>
    </source>
</evidence>
<evidence type="ECO:0000256" key="3">
    <source>
        <dbReference type="ARBA" id="ARBA00022723"/>
    </source>
</evidence>
<accession>A0A076NT88</accession>
<dbReference type="EMBL" id="CP009211">
    <property type="protein sequence ID" value="AIJ34097.1"/>
    <property type="molecule type" value="Genomic_DNA"/>
</dbReference>
<dbReference type="SUPFAM" id="SSF46458">
    <property type="entry name" value="Globin-like"/>
    <property type="match status" value="1"/>
</dbReference>
<dbReference type="InterPro" id="IPR012292">
    <property type="entry name" value="Globin/Proto"/>
</dbReference>
<evidence type="ECO:0000256" key="1">
    <source>
        <dbReference type="ARBA" id="ARBA00022448"/>
    </source>
</evidence>
<gene>
    <name evidence="6" type="ORF">CIMIT_09460</name>
</gene>
<dbReference type="STRING" id="156978.CIMIT_09460"/>
<dbReference type="InterPro" id="IPR009050">
    <property type="entry name" value="Globin-like_sf"/>
</dbReference>
<dbReference type="PANTHER" id="PTHR47366:SF1">
    <property type="entry name" value="TWO-ON-TWO HEMOGLOBIN-3"/>
    <property type="match status" value="1"/>
</dbReference>
<keyword evidence="7" id="KW-1185">Reference proteome</keyword>
<evidence type="ECO:0008006" key="8">
    <source>
        <dbReference type="Google" id="ProtNLM"/>
    </source>
</evidence>
<dbReference type="AlphaFoldDB" id="A0A076NT88"/>
<dbReference type="GO" id="GO:0046872">
    <property type="term" value="F:metal ion binding"/>
    <property type="evidence" value="ECO:0007669"/>
    <property type="project" value="UniProtKB-KW"/>
</dbReference>
<dbReference type="PANTHER" id="PTHR47366">
    <property type="entry name" value="TWO-ON-TWO HEMOGLOBIN-3"/>
    <property type="match status" value="1"/>
</dbReference>
<proteinExistence type="inferred from homology"/>
<dbReference type="GO" id="GO:0005344">
    <property type="term" value="F:oxygen carrier activity"/>
    <property type="evidence" value="ECO:0007669"/>
    <property type="project" value="InterPro"/>
</dbReference>
<dbReference type="eggNOG" id="COG2346">
    <property type="taxonomic scope" value="Bacteria"/>
</dbReference>
<dbReference type="InterPro" id="IPR044203">
    <property type="entry name" value="GlbO/GLB3-like"/>
</dbReference>
<dbReference type="HOGENOM" id="CLU_103526_3_1_11"/>
<evidence type="ECO:0000256" key="4">
    <source>
        <dbReference type="ARBA" id="ARBA00023004"/>
    </source>
</evidence>
<dbReference type="KEGG" id="cii:CIMIT_09460"/>
<evidence type="ECO:0000313" key="6">
    <source>
        <dbReference type="EMBL" id="AIJ34097.1"/>
    </source>
</evidence>
<dbReference type="GO" id="GO:0020037">
    <property type="term" value="F:heme binding"/>
    <property type="evidence" value="ECO:0007669"/>
    <property type="project" value="InterPro"/>
</dbReference>
<evidence type="ECO:0000313" key="7">
    <source>
        <dbReference type="Proteomes" id="UP000028780"/>
    </source>
</evidence>
<dbReference type="InterPro" id="IPR001486">
    <property type="entry name" value="Hemoglobin_trunc"/>
</dbReference>
<sequence length="150" mass="17808">MTRAKRSPKGALPMTNNPAEQEHSLYDALGQDFFDRLVEGFYTQVKNDDLIGPMYPDDDWEGAQDRLRWFLVQYWGGPRTYQQERGNPMLRRRHFPFAIGEPEADRWLSLMEHSLDQFSAEELPEAYRFALWNHMQRVAYMMINQGPRSY</sequence>
<dbReference type="GO" id="GO:0019825">
    <property type="term" value="F:oxygen binding"/>
    <property type="evidence" value="ECO:0007669"/>
    <property type="project" value="InterPro"/>
</dbReference>
<dbReference type="Proteomes" id="UP000028780">
    <property type="component" value="Chromosome"/>
</dbReference>
<reference evidence="6 7" key="1">
    <citation type="submission" date="2014-08" db="EMBL/GenBank/DDBJ databases">
        <title>Complete genome sequence of Corynebacterium imitans DSM 44264, isolated from a five-month-old boy with suspected pharyngeal diphtheria.</title>
        <authorList>
            <person name="Mollmann S."/>
            <person name="Albersmeier A."/>
            <person name="Ruckert C."/>
            <person name="Tauch A."/>
        </authorList>
    </citation>
    <scope>NUCLEOTIDE SEQUENCE [LARGE SCALE GENOMIC DNA]</scope>
    <source>
        <strain evidence="6 7">DSM 44264</strain>
    </source>
</reference>
<keyword evidence="4" id="KW-0408">Iron</keyword>